<sequence>MGEWLSIDLETRSTVDLKRSGVYPYAEHPTTDVWCAAFALDDGPVRTWRAGEPVPAAVAEHVQAGGKIRAWNAQFERTMWRLVLAPRYGWPMPALEQFHCTAAQAAAMSLPRALDEAARVLGLDVRKDKEGAALMMRMARPRQKLPDGSLVWWDVLDRIDRLTAYCARDVEVERAIASRLRPLSNEERAVYVLDQRINDRGIRIDLDLVAASQDVVAGAVDRINARLRSLTGGTVAAVTKRNDLLTFLRSQGVETESLGKPAMRELLARDDLPSVARELVAIRQEAAKASTAKLKAMTAATCRDGRSRGVLLYHAAGTGRWAGKLWQPQNLPRLSAEEEVIEFVMRREVECIDLLFGPPLEVISSVLRPCLVAAEGKELIAADFSNIEGRVTAWMAGEAWKVEAFRAFDAGTGPDLYKLTYSRSFSVPVGEVTKDQRQVGKVMELACGFQGGVGAFQSMAAIYGLAVPDEEADRLKTAWRDAHPHIVQLWRGLEDAAFQAVSNPGQITTAARGLIRFRVRGGFLWMILPSGRALAYATPSIETKEMPWTRDGAQIGEDADGNPVFEKLPVFKDVVSFWASTAAPASGPGNSPTAGSGQRTRCRPPPAT</sequence>
<evidence type="ECO:0000313" key="8">
    <source>
        <dbReference type="EMBL" id="QCO05459.1"/>
    </source>
</evidence>
<evidence type="ECO:0000256" key="1">
    <source>
        <dbReference type="ARBA" id="ARBA00011541"/>
    </source>
</evidence>
<dbReference type="SUPFAM" id="SSF56672">
    <property type="entry name" value="DNA/RNA polymerases"/>
    <property type="match status" value="1"/>
</dbReference>
<dbReference type="PANTHER" id="PTHR10133:SF27">
    <property type="entry name" value="DNA POLYMERASE NU"/>
    <property type="match status" value="1"/>
</dbReference>
<accession>A0A4D8QES2</accession>
<dbReference type="GO" id="GO:0003677">
    <property type="term" value="F:DNA binding"/>
    <property type="evidence" value="ECO:0007669"/>
    <property type="project" value="InterPro"/>
</dbReference>
<keyword evidence="8" id="KW-0614">Plasmid</keyword>
<evidence type="ECO:0000256" key="3">
    <source>
        <dbReference type="ARBA" id="ARBA00022705"/>
    </source>
</evidence>
<dbReference type="SMART" id="SM00482">
    <property type="entry name" value="POLAc"/>
    <property type="match status" value="1"/>
</dbReference>
<dbReference type="Pfam" id="PF00476">
    <property type="entry name" value="DNA_pol_A"/>
    <property type="match status" value="1"/>
</dbReference>
<geneLocation type="plasmid" evidence="8">
    <name>p2</name>
</geneLocation>
<reference evidence="8 9" key="1">
    <citation type="submission" date="2018-09" db="EMBL/GenBank/DDBJ databases">
        <title>Whole genome based analysis of evolution and adaptive divergence in Indian and Brazilian strains of Azospirillum brasilense.</title>
        <authorList>
            <person name="Singh C."/>
            <person name="Tripathi A.K."/>
        </authorList>
    </citation>
    <scope>NUCLEOTIDE SEQUENCE [LARGE SCALE GENOMIC DNA]</scope>
    <source>
        <strain evidence="8 9">MTCC4036</strain>
        <plasmid evidence="8 9">p2</plasmid>
    </source>
</reference>
<feature type="compositionally biased region" description="Polar residues" evidence="6">
    <location>
        <begin position="588"/>
        <end position="599"/>
    </location>
</feature>
<protein>
    <recommendedName>
        <fullName evidence="2">DNA-directed DNA polymerase</fullName>
        <ecNumber evidence="2">2.7.7.7</ecNumber>
    </recommendedName>
</protein>
<gene>
    <name evidence="8" type="ORF">D3867_26300</name>
</gene>
<evidence type="ECO:0000256" key="5">
    <source>
        <dbReference type="ARBA" id="ARBA00049244"/>
    </source>
</evidence>
<comment type="catalytic activity">
    <reaction evidence="5">
        <text>DNA(n) + a 2'-deoxyribonucleoside 5'-triphosphate = DNA(n+1) + diphosphate</text>
        <dbReference type="Rhea" id="RHEA:22508"/>
        <dbReference type="Rhea" id="RHEA-COMP:17339"/>
        <dbReference type="Rhea" id="RHEA-COMP:17340"/>
        <dbReference type="ChEBI" id="CHEBI:33019"/>
        <dbReference type="ChEBI" id="CHEBI:61560"/>
        <dbReference type="ChEBI" id="CHEBI:173112"/>
        <dbReference type="EC" id="2.7.7.7"/>
    </reaction>
</comment>
<evidence type="ECO:0000256" key="6">
    <source>
        <dbReference type="SAM" id="MobiDB-lite"/>
    </source>
</evidence>
<dbReference type="Proteomes" id="UP000298596">
    <property type="component" value="Plasmid p2"/>
</dbReference>
<evidence type="ECO:0000256" key="4">
    <source>
        <dbReference type="ARBA" id="ARBA00022839"/>
    </source>
</evidence>
<name>A0A4D8QES2_AZOBR</name>
<dbReference type="PANTHER" id="PTHR10133">
    <property type="entry name" value="DNA POLYMERASE I"/>
    <property type="match status" value="1"/>
</dbReference>
<dbReference type="InterPro" id="IPR043502">
    <property type="entry name" value="DNA/RNA_pol_sf"/>
</dbReference>
<evidence type="ECO:0000256" key="2">
    <source>
        <dbReference type="ARBA" id="ARBA00012417"/>
    </source>
</evidence>
<evidence type="ECO:0000313" key="9">
    <source>
        <dbReference type="Proteomes" id="UP000298596"/>
    </source>
</evidence>
<keyword evidence="3" id="KW-0235">DNA replication</keyword>
<dbReference type="EMBL" id="CP032332">
    <property type="protein sequence ID" value="QCO05459.1"/>
    <property type="molecule type" value="Genomic_DNA"/>
</dbReference>
<dbReference type="Gene3D" id="1.10.150.20">
    <property type="entry name" value="5' to 3' exonuclease, C-terminal subdomain"/>
    <property type="match status" value="1"/>
</dbReference>
<proteinExistence type="predicted"/>
<organism evidence="8 9">
    <name type="scientific">Azospirillum brasilense</name>
    <dbReference type="NCBI Taxonomy" id="192"/>
    <lineage>
        <taxon>Bacteria</taxon>
        <taxon>Pseudomonadati</taxon>
        <taxon>Pseudomonadota</taxon>
        <taxon>Alphaproteobacteria</taxon>
        <taxon>Rhodospirillales</taxon>
        <taxon>Azospirillaceae</taxon>
        <taxon>Azospirillum</taxon>
    </lineage>
</organism>
<keyword evidence="4" id="KW-0540">Nuclease</keyword>
<feature type="region of interest" description="Disordered" evidence="6">
    <location>
        <begin position="581"/>
        <end position="608"/>
    </location>
</feature>
<keyword evidence="4" id="KW-0269">Exonuclease</keyword>
<dbReference type="Gene3D" id="3.30.70.370">
    <property type="match status" value="1"/>
</dbReference>
<dbReference type="GO" id="GO:0006302">
    <property type="term" value="P:double-strand break repair"/>
    <property type="evidence" value="ECO:0007669"/>
    <property type="project" value="TreeGrafter"/>
</dbReference>
<feature type="domain" description="DNA-directed DNA polymerase family A palm" evidence="7">
    <location>
        <begin position="364"/>
        <end position="545"/>
    </location>
</feature>
<dbReference type="InterPro" id="IPR001098">
    <property type="entry name" value="DNA-dir_DNA_pol_A_palm_dom"/>
</dbReference>
<dbReference type="GO" id="GO:0006261">
    <property type="term" value="P:DNA-templated DNA replication"/>
    <property type="evidence" value="ECO:0007669"/>
    <property type="project" value="InterPro"/>
</dbReference>
<dbReference type="EC" id="2.7.7.7" evidence="2"/>
<evidence type="ECO:0000259" key="7">
    <source>
        <dbReference type="SMART" id="SM00482"/>
    </source>
</evidence>
<keyword evidence="4" id="KW-0378">Hydrolase</keyword>
<comment type="subunit">
    <text evidence="1">Single-chain monomer with multiple functions.</text>
</comment>
<dbReference type="AlphaFoldDB" id="A0A4D8QES2"/>
<dbReference type="GO" id="GO:0003887">
    <property type="term" value="F:DNA-directed DNA polymerase activity"/>
    <property type="evidence" value="ECO:0007669"/>
    <property type="project" value="UniProtKB-EC"/>
</dbReference>
<dbReference type="GO" id="GO:0004527">
    <property type="term" value="F:exonuclease activity"/>
    <property type="evidence" value="ECO:0007669"/>
    <property type="project" value="UniProtKB-KW"/>
</dbReference>
<dbReference type="InterPro" id="IPR002298">
    <property type="entry name" value="DNA_polymerase_A"/>
</dbReference>